<evidence type="ECO:0000313" key="2">
    <source>
        <dbReference type="Proteomes" id="UP000477386"/>
    </source>
</evidence>
<organism evidence="1 2">
    <name type="scientific">Spirosoma agri</name>
    <dbReference type="NCBI Taxonomy" id="1987381"/>
    <lineage>
        <taxon>Bacteria</taxon>
        <taxon>Pseudomonadati</taxon>
        <taxon>Bacteroidota</taxon>
        <taxon>Cytophagia</taxon>
        <taxon>Cytophagales</taxon>
        <taxon>Cytophagaceae</taxon>
        <taxon>Spirosoma</taxon>
    </lineage>
</organism>
<comment type="caution">
    <text evidence="1">The sequence shown here is derived from an EMBL/GenBank/DDBJ whole genome shotgun (WGS) entry which is preliminary data.</text>
</comment>
<reference evidence="1 2" key="1">
    <citation type="submission" date="2020-02" db="EMBL/GenBank/DDBJ databases">
        <title>Draft genome sequence of two Spirosoma agri KCTC 52727 and Spirosoma terrae KCTC 52035.</title>
        <authorList>
            <person name="Rojas J."/>
            <person name="Ambika Manirajan B."/>
            <person name="Ratering S."/>
            <person name="Suarez C."/>
            <person name="Schnell S."/>
        </authorList>
    </citation>
    <scope>NUCLEOTIDE SEQUENCE [LARGE SCALE GENOMIC DNA]</scope>
    <source>
        <strain evidence="1 2">KCTC 52727</strain>
    </source>
</reference>
<gene>
    <name evidence="1" type="ORF">GK091_24275</name>
</gene>
<dbReference type="EMBL" id="JAAGNZ010000003">
    <property type="protein sequence ID" value="NEU70020.1"/>
    <property type="molecule type" value="Genomic_DNA"/>
</dbReference>
<keyword evidence="2" id="KW-1185">Reference proteome</keyword>
<sequence>MNQQPLPQPTTDLLIHQTDEFKEVIGEQDPVGEEGIVKNIDELKELIVEGKNNLVDEHGVPLTTDVLKELVDPDSSLGTPQAIPS</sequence>
<proteinExistence type="predicted"/>
<protein>
    <submittedName>
        <fullName evidence="1">Uncharacterized protein</fullName>
    </submittedName>
</protein>
<dbReference type="Proteomes" id="UP000477386">
    <property type="component" value="Unassembled WGS sequence"/>
</dbReference>
<accession>A0A6M0INU3</accession>
<dbReference type="RefSeq" id="WP_164043121.1">
    <property type="nucleotide sequence ID" value="NZ_JAAGNZ010000003.1"/>
</dbReference>
<dbReference type="AlphaFoldDB" id="A0A6M0INU3"/>
<evidence type="ECO:0000313" key="1">
    <source>
        <dbReference type="EMBL" id="NEU70020.1"/>
    </source>
</evidence>
<name>A0A6M0INU3_9BACT</name>